<dbReference type="EMBL" id="AMGY01000010">
    <property type="protein sequence ID" value="EXJ77320.1"/>
    <property type="molecule type" value="Genomic_DNA"/>
</dbReference>
<comment type="caution">
    <text evidence="1">The sequence shown here is derived from an EMBL/GenBank/DDBJ whole genome shotgun (WGS) entry which is preliminary data.</text>
</comment>
<evidence type="ECO:0000313" key="2">
    <source>
        <dbReference type="Proteomes" id="UP000019478"/>
    </source>
</evidence>
<dbReference type="AlphaFoldDB" id="W9XIZ2"/>
<dbReference type="GeneID" id="19173630"/>
<accession>W9XIZ2</accession>
<organism evidence="1 2">
    <name type="scientific">Capronia epimyces CBS 606.96</name>
    <dbReference type="NCBI Taxonomy" id="1182542"/>
    <lineage>
        <taxon>Eukaryota</taxon>
        <taxon>Fungi</taxon>
        <taxon>Dikarya</taxon>
        <taxon>Ascomycota</taxon>
        <taxon>Pezizomycotina</taxon>
        <taxon>Eurotiomycetes</taxon>
        <taxon>Chaetothyriomycetidae</taxon>
        <taxon>Chaetothyriales</taxon>
        <taxon>Herpotrichiellaceae</taxon>
        <taxon>Capronia</taxon>
    </lineage>
</organism>
<name>W9XIZ2_9EURO</name>
<dbReference type="PANTHER" id="PTHR37535">
    <property type="entry name" value="FLUG DOMAIN PROTEIN"/>
    <property type="match status" value="1"/>
</dbReference>
<dbReference type="Proteomes" id="UP000019478">
    <property type="component" value="Unassembled WGS sequence"/>
</dbReference>
<dbReference type="eggNOG" id="ENOG502SPA8">
    <property type="taxonomic scope" value="Eukaryota"/>
</dbReference>
<dbReference type="Pfam" id="PF11917">
    <property type="entry name" value="DUF3435"/>
    <property type="match status" value="1"/>
</dbReference>
<dbReference type="PANTHER" id="PTHR37535:SF2">
    <property type="entry name" value="FINGER DOMAIN PROTEIN, PUTATIVE (AFU_ORTHOLOGUE AFUA_6G09300)-RELATED"/>
    <property type="match status" value="1"/>
</dbReference>
<gene>
    <name evidence="1" type="ORF">A1O3_09546</name>
</gene>
<evidence type="ECO:0000313" key="1">
    <source>
        <dbReference type="EMBL" id="EXJ77320.1"/>
    </source>
</evidence>
<proteinExistence type="predicted"/>
<dbReference type="InterPro" id="IPR021842">
    <property type="entry name" value="DUF3435"/>
</dbReference>
<dbReference type="OrthoDB" id="5400098at2759"/>
<sequence length="327" mass="37127">MGHAHDGIYQRHYQNDVVDVDIVAAVLEKPSDERSMRLLGHVSLTRDPNAPTSLTLAQRRQLSSKPEIRAAKEGWLQSTKAIRRDFVTLSKARKLAQETPELRTRLSEHDKLFRTYKKILTKDETDELQSLQAEYFQTLGSTCLENQYTGQEEADGPTPATFAFSERQGLARLLFPAPYETPSYDDQIQNSAQIVRLLCALCGRRDSQRPRRAKQKCDQLDSPPAQDPNPNDCFIDTCPEIFPIVFPGTQRLFCLGDDSLAPEIRTHCFKNSFLLTRHVQNQHLNHLAPSLAFVCPHPHCQVTRVECLDASHFKIHALNVHNIVHSP</sequence>
<protein>
    <submittedName>
        <fullName evidence="1">Uncharacterized protein</fullName>
    </submittedName>
</protein>
<dbReference type="HOGENOM" id="CLU_903443_0_0_1"/>
<reference evidence="1 2" key="1">
    <citation type="submission" date="2013-03" db="EMBL/GenBank/DDBJ databases">
        <title>The Genome Sequence of Capronia epimyces CBS 606.96.</title>
        <authorList>
            <consortium name="The Broad Institute Genomics Platform"/>
            <person name="Cuomo C."/>
            <person name="de Hoog S."/>
            <person name="Gorbushina A."/>
            <person name="Walker B."/>
            <person name="Young S.K."/>
            <person name="Zeng Q."/>
            <person name="Gargeya S."/>
            <person name="Fitzgerald M."/>
            <person name="Haas B."/>
            <person name="Abouelleil A."/>
            <person name="Allen A.W."/>
            <person name="Alvarado L."/>
            <person name="Arachchi H.M."/>
            <person name="Berlin A.M."/>
            <person name="Chapman S.B."/>
            <person name="Gainer-Dewar J."/>
            <person name="Goldberg J."/>
            <person name="Griggs A."/>
            <person name="Gujja S."/>
            <person name="Hansen M."/>
            <person name="Howarth C."/>
            <person name="Imamovic A."/>
            <person name="Ireland A."/>
            <person name="Larimer J."/>
            <person name="McCowan C."/>
            <person name="Murphy C."/>
            <person name="Pearson M."/>
            <person name="Poon T.W."/>
            <person name="Priest M."/>
            <person name="Roberts A."/>
            <person name="Saif S."/>
            <person name="Shea T."/>
            <person name="Sisk P."/>
            <person name="Sykes S."/>
            <person name="Wortman J."/>
            <person name="Nusbaum C."/>
            <person name="Birren B."/>
        </authorList>
    </citation>
    <scope>NUCLEOTIDE SEQUENCE [LARGE SCALE GENOMIC DNA]</scope>
    <source>
        <strain evidence="1 2">CBS 606.96</strain>
    </source>
</reference>
<dbReference type="STRING" id="1182542.W9XIZ2"/>
<dbReference type="RefSeq" id="XP_007737830.1">
    <property type="nucleotide sequence ID" value="XM_007739640.1"/>
</dbReference>
<keyword evidence="2" id="KW-1185">Reference proteome</keyword>